<dbReference type="Proteomes" id="UP000672009">
    <property type="component" value="Plasmid pTunz7"/>
</dbReference>
<organism evidence="1 2">
    <name type="scientific">Thiothrix unzii</name>
    <dbReference type="NCBI Taxonomy" id="111769"/>
    <lineage>
        <taxon>Bacteria</taxon>
        <taxon>Pseudomonadati</taxon>
        <taxon>Pseudomonadota</taxon>
        <taxon>Gammaproteobacteria</taxon>
        <taxon>Thiotrichales</taxon>
        <taxon>Thiotrichaceae</taxon>
        <taxon>Thiothrix</taxon>
    </lineage>
</organism>
<dbReference type="EMBL" id="CP072794">
    <property type="protein sequence ID" value="QTR55381.1"/>
    <property type="molecule type" value="Genomic_DNA"/>
</dbReference>
<gene>
    <name evidence="1" type="ORF">J9260_17960</name>
</gene>
<dbReference type="KEGG" id="tun:J9260_17960"/>
<name>A0A975FCZ2_9GAMM</name>
<reference evidence="1" key="1">
    <citation type="submission" date="2021-04" db="EMBL/GenBank/DDBJ databases">
        <title>Genomics, taxonomy and metabolism of representatives of sulfur bacteria of the genus Thiothrix: Thiothrix fructosivorans QT, Thiothrix unzii A1T and three new species, Thiothrix subterranea sp. nov., Thiothrix litoralis sp. nov. and 'Candidatus Thiothrix anitrata' sp. nov.</title>
        <authorList>
            <person name="Ravin N.V."/>
            <person name="Smolyakov D."/>
            <person name="Rudenko T.S."/>
            <person name="Mardanov A.V."/>
            <person name="Beletsky A.V."/>
            <person name="Markov N.D."/>
            <person name="Fomenkov A.I."/>
            <person name="Roberts R.J."/>
            <person name="Karnachuk O.V."/>
            <person name="Novikov A."/>
            <person name="Grabovich M.Y."/>
        </authorList>
    </citation>
    <scope>NUCLEOTIDE SEQUENCE</scope>
    <source>
        <strain evidence="1">A1</strain>
        <plasmid evidence="1">pTunz7</plasmid>
    </source>
</reference>
<accession>A0A975FCZ2</accession>
<sequence>MHILYIDESGDTGQLPAQPGANDQPVFVIGALIVDAAKIGDLTRDFIDLKTRFYPGLVGECNKHLDRILPEIKGADLRRNALRGRHNVRRHAVGFLSKLLLILQAHDVRLLSRVWVKPLGQRFDGRAVYTSSIQWLYSSFENFLHDQDSLGFCIADSRDPLNNAIVAHSVFTQKFQSSSAAYGRTLELPTFAHSENHAGIQLCDIVCSALLYPIAAEAYCSGHVGNIHVQPGAAALRRRFGEELQNLQFRYREPLGKWNGGIVVSDPIGLRNAAGMFALD</sequence>
<dbReference type="RefSeq" id="WP_210220845.1">
    <property type="nucleotide sequence ID" value="NZ_CP072794.1"/>
</dbReference>
<evidence type="ECO:0000313" key="2">
    <source>
        <dbReference type="Proteomes" id="UP000672009"/>
    </source>
</evidence>
<dbReference type="AlphaFoldDB" id="A0A975FCZ2"/>
<keyword evidence="2" id="KW-1185">Reference proteome</keyword>
<dbReference type="Pfam" id="PF12686">
    <property type="entry name" value="DUF3800"/>
    <property type="match status" value="1"/>
</dbReference>
<protein>
    <submittedName>
        <fullName evidence="1">DUF3800 domain-containing protein</fullName>
    </submittedName>
</protein>
<keyword evidence="1" id="KW-0614">Plasmid</keyword>
<geneLocation type="plasmid" evidence="1 2">
    <name>pTunz7</name>
</geneLocation>
<evidence type="ECO:0000313" key="1">
    <source>
        <dbReference type="EMBL" id="QTR55381.1"/>
    </source>
</evidence>
<dbReference type="InterPro" id="IPR024524">
    <property type="entry name" value="DUF3800"/>
</dbReference>
<proteinExistence type="predicted"/>